<reference evidence="3 4" key="1">
    <citation type="submission" date="2022-03" db="EMBL/GenBank/DDBJ databases">
        <authorList>
            <person name="Koch H."/>
        </authorList>
    </citation>
    <scope>NUCLEOTIDE SEQUENCE [LARGE SCALE GENOMIC DNA]</scope>
    <source>
        <strain evidence="3 4">G1</strain>
    </source>
</reference>
<feature type="signal peptide" evidence="2">
    <location>
        <begin position="1"/>
        <end position="22"/>
    </location>
</feature>
<accession>A0ABM9DAP3</accession>
<name>A0ABM9DAP3_9BACT</name>
<keyword evidence="4" id="KW-1185">Reference proteome</keyword>
<organism evidence="3 4">
    <name type="scientific">Trichlorobacter ammonificans</name>
    <dbReference type="NCBI Taxonomy" id="2916410"/>
    <lineage>
        <taxon>Bacteria</taxon>
        <taxon>Pseudomonadati</taxon>
        <taxon>Thermodesulfobacteriota</taxon>
        <taxon>Desulfuromonadia</taxon>
        <taxon>Geobacterales</taxon>
        <taxon>Geobacteraceae</taxon>
        <taxon>Trichlorobacter</taxon>
    </lineage>
</organism>
<dbReference type="Proteomes" id="UP001295463">
    <property type="component" value="Chromosome"/>
</dbReference>
<proteinExistence type="predicted"/>
<feature type="region of interest" description="Disordered" evidence="1">
    <location>
        <begin position="383"/>
        <end position="410"/>
    </location>
</feature>
<evidence type="ECO:0000313" key="4">
    <source>
        <dbReference type="Proteomes" id="UP001295463"/>
    </source>
</evidence>
<evidence type="ECO:0008006" key="5">
    <source>
        <dbReference type="Google" id="ProtNLM"/>
    </source>
</evidence>
<sequence>MSRIRLAVFAVFLLLAAGCVTTRIEPDTQVVMDTPSQLSGIPAGSTVQIISLDRGNNCRYASADKLRTRLEELMKKVQETAPEHAFRIVSGNTANADYLMNVDLFCSYRQDSTADTRFNTVTLKQEKEITNSNGEPINGYEYLVTETTKSATGSFIASVSIYERKNLIPIGYFNVIAYDTSTTPQNGKPAEATVLLGQLGQQVVAKVKDMVNRDKKPVGAFMPERSNENLKKMVLSGPTPTLLSKISSLLPMEPASIPAKLNLEYYNSLKLANEERRKKGEKDVIDRSMELDLSNYYLFLTVKEALDVSPSSILEVFEGHSRILGLTADDGLVRASAHALGRLEVNARRLGIKLGDSGTELALNELSPEELVQHAEEITTAETVPISPSVKLANTGEQPSTKSQKRSKKK</sequence>
<dbReference type="EMBL" id="OW150024">
    <property type="protein sequence ID" value="CAH2031433.1"/>
    <property type="molecule type" value="Genomic_DNA"/>
</dbReference>
<gene>
    <name evidence="3" type="ORF">GEAMG1_1601</name>
</gene>
<evidence type="ECO:0000313" key="3">
    <source>
        <dbReference type="EMBL" id="CAH2031433.1"/>
    </source>
</evidence>
<protein>
    <recommendedName>
        <fullName evidence="5">Lipoprotein</fullName>
    </recommendedName>
</protein>
<feature type="chain" id="PRO_5045940978" description="Lipoprotein" evidence="2">
    <location>
        <begin position="23"/>
        <end position="410"/>
    </location>
</feature>
<evidence type="ECO:0000256" key="2">
    <source>
        <dbReference type="SAM" id="SignalP"/>
    </source>
</evidence>
<evidence type="ECO:0000256" key="1">
    <source>
        <dbReference type="SAM" id="MobiDB-lite"/>
    </source>
</evidence>
<keyword evidence="2" id="KW-0732">Signal</keyword>
<dbReference type="PROSITE" id="PS51257">
    <property type="entry name" value="PROKAR_LIPOPROTEIN"/>
    <property type="match status" value="1"/>
</dbReference>
<dbReference type="RefSeq" id="WP_305732256.1">
    <property type="nucleotide sequence ID" value="NZ_OW150024.1"/>
</dbReference>